<organism evidence="1 2">
    <name type="scientific">Enterococcus lacertideformus</name>
    <dbReference type="NCBI Taxonomy" id="2771493"/>
    <lineage>
        <taxon>Bacteria</taxon>
        <taxon>Bacillati</taxon>
        <taxon>Bacillota</taxon>
        <taxon>Bacilli</taxon>
        <taxon>Lactobacillales</taxon>
        <taxon>Enterococcaceae</taxon>
        <taxon>Enterococcus</taxon>
    </lineage>
</organism>
<protein>
    <submittedName>
        <fullName evidence="1">Uncharacterized protein</fullName>
    </submittedName>
</protein>
<dbReference type="AlphaFoldDB" id="A0A931AXP4"/>
<keyword evidence="2" id="KW-1185">Reference proteome</keyword>
<dbReference type="Proteomes" id="UP000637757">
    <property type="component" value="Unassembled WGS sequence"/>
</dbReference>
<sequence>MLNPLVAYKLGSEGIIIHNKFNASDIYFRLNISLEKFQRLVSVGQIFETVNDIENYLLKVDQNQMGIMVLMKIIHGEVKYISPNFFKDFDLEDVKEKLDKGNLDSVPILSSSFTHFTKENFFNAQIDYYTDFHTCLAYNWDREIYLDSGNLSVSERIVF</sequence>
<name>A0A931AXP4_9ENTE</name>
<proteinExistence type="predicted"/>
<gene>
    <name evidence="1" type="ORF">IC227_03650</name>
</gene>
<evidence type="ECO:0000313" key="1">
    <source>
        <dbReference type="EMBL" id="MBF8807634.1"/>
    </source>
</evidence>
<accession>A0A931AXP4</accession>
<comment type="caution">
    <text evidence="1">The sequence shown here is derived from an EMBL/GenBank/DDBJ whole genome shotgun (WGS) entry which is preliminary data.</text>
</comment>
<dbReference type="EMBL" id="JADAKE010000010">
    <property type="protein sequence ID" value="MBF8807634.1"/>
    <property type="molecule type" value="Genomic_DNA"/>
</dbReference>
<reference evidence="1" key="1">
    <citation type="submission" date="2020-09" db="EMBL/GenBank/DDBJ databases">
        <title>Genomic insights into the novelty and pathogenicity of a unique biofilm-forming Enterococcus sp. bacteria (Enterococcus lacertideformus) identified in reptiles.</title>
        <authorList>
            <person name="Agius J.E."/>
            <person name="Phalen D.N."/>
            <person name="Rose K."/>
            <person name="Eden J.-S."/>
        </authorList>
    </citation>
    <scope>NUCLEOTIDE SEQUENCE</scope>
    <source>
        <strain evidence="1">PHRS 0518</strain>
    </source>
</reference>
<evidence type="ECO:0000313" key="2">
    <source>
        <dbReference type="Proteomes" id="UP000637757"/>
    </source>
</evidence>